<evidence type="ECO:0000256" key="1">
    <source>
        <dbReference type="RuleBase" id="RU000383"/>
    </source>
</evidence>
<dbReference type="VEuPathDB" id="MicrosporidiaDB:CWI39_1254p0010"/>
<evidence type="ECO:0000259" key="2">
    <source>
        <dbReference type="SMART" id="SM00385"/>
    </source>
</evidence>
<gene>
    <name evidence="3" type="ORF">CWI39_1254p0010</name>
</gene>
<dbReference type="Gene3D" id="1.10.472.10">
    <property type="entry name" value="Cyclin-like"/>
    <property type="match status" value="1"/>
</dbReference>
<dbReference type="SMART" id="SM00385">
    <property type="entry name" value="CYCLIN"/>
    <property type="match status" value="1"/>
</dbReference>
<dbReference type="InterPro" id="IPR006671">
    <property type="entry name" value="Cyclin_N"/>
</dbReference>
<protein>
    <submittedName>
        <fullName evidence="3">Cyclin</fullName>
    </submittedName>
</protein>
<dbReference type="Proteomes" id="UP000293045">
    <property type="component" value="Unassembled WGS sequence"/>
</dbReference>
<keyword evidence="1" id="KW-0195">Cyclin</keyword>
<proteinExistence type="inferred from homology"/>
<accession>A0A4Q9L597</accession>
<comment type="caution">
    <text evidence="3">The sequence shown here is derived from an EMBL/GenBank/DDBJ whole genome shotgun (WGS) entry which is preliminary data.</text>
</comment>
<dbReference type="FunFam" id="1.10.472.10:FF:000057">
    <property type="entry name" value="Cyclin N-terminal domain containing 2"/>
    <property type="match status" value="1"/>
</dbReference>
<name>A0A4Q9L597_9MICR</name>
<dbReference type="EMBL" id="PIXR01001254">
    <property type="protein sequence ID" value="TBU02011.1"/>
    <property type="molecule type" value="Genomic_DNA"/>
</dbReference>
<evidence type="ECO:0000313" key="4">
    <source>
        <dbReference type="Proteomes" id="UP000293045"/>
    </source>
</evidence>
<dbReference type="Pfam" id="PF00134">
    <property type="entry name" value="Cyclin_N"/>
    <property type="match status" value="1"/>
</dbReference>
<reference evidence="3 4" key="1">
    <citation type="submission" date="2017-12" db="EMBL/GenBank/DDBJ databases">
        <authorList>
            <person name="Pombert J.-F."/>
            <person name="Haag K.L."/>
            <person name="Ebert D."/>
        </authorList>
    </citation>
    <scope>NUCLEOTIDE SEQUENCE [LARGE SCALE GENOMIC DNA]</scope>
    <source>
        <strain evidence="3">IL-BN-2</strain>
    </source>
</reference>
<dbReference type="InterPro" id="IPR039361">
    <property type="entry name" value="Cyclin"/>
</dbReference>
<evidence type="ECO:0000313" key="3">
    <source>
        <dbReference type="EMBL" id="TBU02011.1"/>
    </source>
</evidence>
<dbReference type="InterPro" id="IPR036915">
    <property type="entry name" value="Cyclin-like_sf"/>
</dbReference>
<organism evidence="3 4">
    <name type="scientific">Hamiltosporidium magnivora</name>
    <dbReference type="NCBI Taxonomy" id="148818"/>
    <lineage>
        <taxon>Eukaryota</taxon>
        <taxon>Fungi</taxon>
        <taxon>Fungi incertae sedis</taxon>
        <taxon>Microsporidia</taxon>
        <taxon>Dubosqiidae</taxon>
        <taxon>Hamiltosporidium</taxon>
    </lineage>
</organism>
<dbReference type="InterPro" id="IPR013763">
    <property type="entry name" value="Cyclin-like_dom"/>
</dbReference>
<sequence length="206" mass="24620">MKRLFQDITNVIKKNIKLTIHRNNHRKKLIQWLYEVCTEFSYSPITYTLCVQILDKYTSLTPINYKIYQLIGITCLFISAKIEESTTKDIHEYITVTDNSVSLQQILNTEKDILCNLNFNLFFISPHSYINIFYLENISYKYNISIEHTSHLLHCFVASVMEKEEVNMYWLYEEAKTLFEKCLEKKEIDKEIRLYIPLYNKDIIKG</sequence>
<feature type="domain" description="Cyclin-like" evidence="2">
    <location>
        <begin position="31"/>
        <end position="115"/>
    </location>
</feature>
<dbReference type="AlphaFoldDB" id="A0A4Q9L597"/>
<comment type="similarity">
    <text evidence="1">Belongs to the cyclin family.</text>
</comment>
<dbReference type="PANTHER" id="PTHR10177">
    <property type="entry name" value="CYCLINS"/>
    <property type="match status" value="1"/>
</dbReference>
<dbReference type="SUPFAM" id="SSF47954">
    <property type="entry name" value="Cyclin-like"/>
    <property type="match status" value="1"/>
</dbReference>